<dbReference type="Pfam" id="PF13358">
    <property type="entry name" value="DDE_3"/>
    <property type="match status" value="1"/>
</dbReference>
<dbReference type="PANTHER" id="PTHR11364:SF27">
    <property type="entry name" value="SULFURTRANSFERASE"/>
    <property type="match status" value="1"/>
</dbReference>
<evidence type="ECO:0000256" key="1">
    <source>
        <dbReference type="ARBA" id="ARBA00022679"/>
    </source>
</evidence>
<dbReference type="Gene3D" id="3.40.250.10">
    <property type="entry name" value="Rhodanese-like domain"/>
    <property type="match status" value="1"/>
</dbReference>
<dbReference type="GO" id="GO:0004792">
    <property type="term" value="F:thiosulfate-cyanide sulfurtransferase activity"/>
    <property type="evidence" value="ECO:0007669"/>
    <property type="project" value="TreeGrafter"/>
</dbReference>
<dbReference type="PROSITE" id="PS50206">
    <property type="entry name" value="RHODANESE_3"/>
    <property type="match status" value="2"/>
</dbReference>
<evidence type="ECO:0000313" key="6">
    <source>
        <dbReference type="Proteomes" id="UP000472262"/>
    </source>
</evidence>
<dbReference type="InterPro" id="IPR038717">
    <property type="entry name" value="Tc1-like_DDE_dom"/>
</dbReference>
<protein>
    <submittedName>
        <fullName evidence="5">Mercaptopyruvate sulfurtransferase</fullName>
    </submittedName>
</protein>
<dbReference type="GO" id="GO:0005739">
    <property type="term" value="C:mitochondrion"/>
    <property type="evidence" value="ECO:0007669"/>
    <property type="project" value="TreeGrafter"/>
</dbReference>
<accession>A0A672T2P8</accession>
<reference evidence="5" key="1">
    <citation type="submission" date="2025-08" db="UniProtKB">
        <authorList>
            <consortium name="Ensembl"/>
        </authorList>
    </citation>
    <scope>IDENTIFICATION</scope>
</reference>
<dbReference type="Gene3D" id="3.30.420.10">
    <property type="entry name" value="Ribonuclease H-like superfamily/Ribonuclease H"/>
    <property type="match status" value="1"/>
</dbReference>
<keyword evidence="2" id="KW-0677">Repeat</keyword>
<dbReference type="InterPro" id="IPR036873">
    <property type="entry name" value="Rhodanese-like_dom_sf"/>
</dbReference>
<evidence type="ECO:0000256" key="3">
    <source>
        <dbReference type="SAM" id="MobiDB-lite"/>
    </source>
</evidence>
<dbReference type="InterPro" id="IPR045078">
    <property type="entry name" value="TST/MPST-like"/>
</dbReference>
<name>A0A672T2P8_SINGR</name>
<reference evidence="5" key="2">
    <citation type="submission" date="2025-09" db="UniProtKB">
        <authorList>
            <consortium name="Ensembl"/>
        </authorList>
    </citation>
    <scope>IDENTIFICATION</scope>
</reference>
<feature type="compositionally biased region" description="Basic and acidic residues" evidence="3">
    <location>
        <begin position="164"/>
        <end position="175"/>
    </location>
</feature>
<dbReference type="InterPro" id="IPR036397">
    <property type="entry name" value="RNaseH_sf"/>
</dbReference>
<evidence type="ECO:0000259" key="4">
    <source>
        <dbReference type="PROSITE" id="PS50206"/>
    </source>
</evidence>
<dbReference type="InterPro" id="IPR001763">
    <property type="entry name" value="Rhodanese-like_dom"/>
</dbReference>
<feature type="domain" description="Rhodanese" evidence="4">
    <location>
        <begin position="23"/>
        <end position="83"/>
    </location>
</feature>
<sequence>MAAQARALVAARWLADAVKSNRVGPNLRILDASWYLPKMKRNPRAEFEKAHIPEASFFDIDECCDKSSKFDHMLPREGEFAHYSWLNDHGVGVLHWPANSPDLNPIENLWGIVKRNMRNKRPKNADELKATVKETWGHPVTEQYSKPVCAEFRASFNKANGRFRGVEPEPRENTEPGHIPGSINMPFPSFLDSTSGLERPVEELKKLFQQAGVDMQKPFWVTCGSPSELHLNM</sequence>
<dbReference type="GO" id="GO:0003676">
    <property type="term" value="F:nucleic acid binding"/>
    <property type="evidence" value="ECO:0007669"/>
    <property type="project" value="InterPro"/>
</dbReference>
<organism evidence="5 6">
    <name type="scientific">Sinocyclocheilus grahami</name>
    <name type="common">Dianchi golden-line fish</name>
    <name type="synonym">Barbus grahami</name>
    <dbReference type="NCBI Taxonomy" id="75366"/>
    <lineage>
        <taxon>Eukaryota</taxon>
        <taxon>Metazoa</taxon>
        <taxon>Chordata</taxon>
        <taxon>Craniata</taxon>
        <taxon>Vertebrata</taxon>
        <taxon>Euteleostomi</taxon>
        <taxon>Actinopterygii</taxon>
        <taxon>Neopterygii</taxon>
        <taxon>Teleostei</taxon>
        <taxon>Ostariophysi</taxon>
        <taxon>Cypriniformes</taxon>
        <taxon>Cyprinidae</taxon>
        <taxon>Cyprininae</taxon>
        <taxon>Sinocyclocheilus</taxon>
    </lineage>
</organism>
<feature type="domain" description="Rhodanese" evidence="4">
    <location>
        <begin position="159"/>
        <end position="225"/>
    </location>
</feature>
<proteinExistence type="predicted"/>
<dbReference type="SUPFAM" id="SSF52821">
    <property type="entry name" value="Rhodanese/Cell cycle control phosphatase"/>
    <property type="match status" value="2"/>
</dbReference>
<dbReference type="Proteomes" id="UP000472262">
    <property type="component" value="Unassembled WGS sequence"/>
</dbReference>
<evidence type="ECO:0000313" key="5">
    <source>
        <dbReference type="Ensembl" id="ENSSGRP00000109019.1"/>
    </source>
</evidence>
<feature type="region of interest" description="Disordered" evidence="3">
    <location>
        <begin position="162"/>
        <end position="185"/>
    </location>
</feature>
<dbReference type="PANTHER" id="PTHR11364">
    <property type="entry name" value="THIOSULFATE SULFERTANSFERASE"/>
    <property type="match status" value="1"/>
</dbReference>
<keyword evidence="6" id="KW-1185">Reference proteome</keyword>
<keyword evidence="1" id="KW-0808">Transferase</keyword>
<dbReference type="AlphaFoldDB" id="A0A672T2P8"/>
<dbReference type="InParanoid" id="A0A672T2P8"/>
<dbReference type="Ensembl" id="ENSSGRT00000115832.1">
    <property type="protein sequence ID" value="ENSSGRP00000109019.1"/>
    <property type="gene ID" value="ENSSGRG00000053739.1"/>
</dbReference>
<evidence type="ECO:0000256" key="2">
    <source>
        <dbReference type="ARBA" id="ARBA00022737"/>
    </source>
</evidence>